<dbReference type="AlphaFoldDB" id="A0AAV9EU02"/>
<gene>
    <name evidence="1" type="ORF">QJS10_CPA05g00391</name>
</gene>
<name>A0AAV9EU02_ACOCL</name>
<evidence type="ECO:0000313" key="1">
    <source>
        <dbReference type="EMBL" id="KAK1317165.1"/>
    </source>
</evidence>
<protein>
    <submittedName>
        <fullName evidence="1">Uncharacterized protein</fullName>
    </submittedName>
</protein>
<keyword evidence="2" id="KW-1185">Reference proteome</keyword>
<reference evidence="1" key="1">
    <citation type="journal article" date="2023" name="Nat. Commun.">
        <title>Diploid and tetraploid genomes of Acorus and the evolution of monocots.</title>
        <authorList>
            <person name="Ma L."/>
            <person name="Liu K.W."/>
            <person name="Li Z."/>
            <person name="Hsiao Y.Y."/>
            <person name="Qi Y."/>
            <person name="Fu T."/>
            <person name="Tang G.D."/>
            <person name="Zhang D."/>
            <person name="Sun W.H."/>
            <person name="Liu D.K."/>
            <person name="Li Y."/>
            <person name="Chen G.Z."/>
            <person name="Liu X.D."/>
            <person name="Liao X.Y."/>
            <person name="Jiang Y.T."/>
            <person name="Yu X."/>
            <person name="Hao Y."/>
            <person name="Huang J."/>
            <person name="Zhao X.W."/>
            <person name="Ke S."/>
            <person name="Chen Y.Y."/>
            <person name="Wu W.L."/>
            <person name="Hsu J.L."/>
            <person name="Lin Y.F."/>
            <person name="Huang M.D."/>
            <person name="Li C.Y."/>
            <person name="Huang L."/>
            <person name="Wang Z.W."/>
            <person name="Zhao X."/>
            <person name="Zhong W.Y."/>
            <person name="Peng D.H."/>
            <person name="Ahmad S."/>
            <person name="Lan S."/>
            <person name="Zhang J.S."/>
            <person name="Tsai W.C."/>
            <person name="Van de Peer Y."/>
            <person name="Liu Z.J."/>
        </authorList>
    </citation>
    <scope>NUCLEOTIDE SEQUENCE</scope>
    <source>
        <strain evidence="1">CP</strain>
    </source>
</reference>
<accession>A0AAV9EU02</accession>
<dbReference type="EMBL" id="JAUJYO010000005">
    <property type="protein sequence ID" value="KAK1317165.1"/>
    <property type="molecule type" value="Genomic_DNA"/>
</dbReference>
<dbReference type="Proteomes" id="UP001180020">
    <property type="component" value="Unassembled WGS sequence"/>
</dbReference>
<organism evidence="1 2">
    <name type="scientific">Acorus calamus</name>
    <name type="common">Sweet flag</name>
    <dbReference type="NCBI Taxonomy" id="4465"/>
    <lineage>
        <taxon>Eukaryota</taxon>
        <taxon>Viridiplantae</taxon>
        <taxon>Streptophyta</taxon>
        <taxon>Embryophyta</taxon>
        <taxon>Tracheophyta</taxon>
        <taxon>Spermatophyta</taxon>
        <taxon>Magnoliopsida</taxon>
        <taxon>Liliopsida</taxon>
        <taxon>Acoraceae</taxon>
        <taxon>Acorus</taxon>
    </lineage>
</organism>
<proteinExistence type="predicted"/>
<reference evidence="1" key="2">
    <citation type="submission" date="2023-06" db="EMBL/GenBank/DDBJ databases">
        <authorList>
            <person name="Ma L."/>
            <person name="Liu K.-W."/>
            <person name="Li Z."/>
            <person name="Hsiao Y.-Y."/>
            <person name="Qi Y."/>
            <person name="Fu T."/>
            <person name="Tang G."/>
            <person name="Zhang D."/>
            <person name="Sun W.-H."/>
            <person name="Liu D.-K."/>
            <person name="Li Y."/>
            <person name="Chen G.-Z."/>
            <person name="Liu X.-D."/>
            <person name="Liao X.-Y."/>
            <person name="Jiang Y.-T."/>
            <person name="Yu X."/>
            <person name="Hao Y."/>
            <person name="Huang J."/>
            <person name="Zhao X.-W."/>
            <person name="Ke S."/>
            <person name="Chen Y.-Y."/>
            <person name="Wu W.-L."/>
            <person name="Hsu J.-L."/>
            <person name="Lin Y.-F."/>
            <person name="Huang M.-D."/>
            <person name="Li C.-Y."/>
            <person name="Huang L."/>
            <person name="Wang Z.-W."/>
            <person name="Zhao X."/>
            <person name="Zhong W.-Y."/>
            <person name="Peng D.-H."/>
            <person name="Ahmad S."/>
            <person name="Lan S."/>
            <person name="Zhang J.-S."/>
            <person name="Tsai W.-C."/>
            <person name="Van De Peer Y."/>
            <person name="Liu Z.-J."/>
        </authorList>
    </citation>
    <scope>NUCLEOTIDE SEQUENCE</scope>
    <source>
        <strain evidence="1">CP</strain>
        <tissue evidence="1">Leaves</tissue>
    </source>
</reference>
<sequence length="68" mass="7652">MPLVLLNIESQPFITCGWIEARNRNPRSNCESNRVSRATETDAANGCPLVHLSYDDMQLVCNKTMDNP</sequence>
<comment type="caution">
    <text evidence="1">The sequence shown here is derived from an EMBL/GenBank/DDBJ whole genome shotgun (WGS) entry which is preliminary data.</text>
</comment>
<evidence type="ECO:0000313" key="2">
    <source>
        <dbReference type="Proteomes" id="UP001180020"/>
    </source>
</evidence>